<dbReference type="OrthoDB" id="412867at2759"/>
<name>A0A8S1XQZ0_PAROT</name>
<comment type="caution">
    <text evidence="1">The sequence shown here is derived from an EMBL/GenBank/DDBJ whole genome shotgun (WGS) entry which is preliminary data.</text>
</comment>
<gene>
    <name evidence="1" type="ORF">POCTA_138.1.T1300001</name>
</gene>
<keyword evidence="2" id="KW-1185">Reference proteome</keyword>
<dbReference type="EMBL" id="CAJJDP010000130">
    <property type="protein sequence ID" value="CAD8203417.1"/>
    <property type="molecule type" value="Genomic_DNA"/>
</dbReference>
<proteinExistence type="predicted"/>
<reference evidence="1" key="1">
    <citation type="submission" date="2021-01" db="EMBL/GenBank/DDBJ databases">
        <authorList>
            <consortium name="Genoscope - CEA"/>
            <person name="William W."/>
        </authorList>
    </citation>
    <scope>NUCLEOTIDE SEQUENCE</scope>
</reference>
<protein>
    <submittedName>
        <fullName evidence="1">Uncharacterized protein</fullName>
    </submittedName>
</protein>
<evidence type="ECO:0000313" key="2">
    <source>
        <dbReference type="Proteomes" id="UP000683925"/>
    </source>
</evidence>
<accession>A0A8S1XQZ0</accession>
<dbReference type="Proteomes" id="UP000683925">
    <property type="component" value="Unassembled WGS sequence"/>
</dbReference>
<dbReference type="AlphaFoldDB" id="A0A8S1XQZ0"/>
<organism evidence="1 2">
    <name type="scientific">Paramecium octaurelia</name>
    <dbReference type="NCBI Taxonomy" id="43137"/>
    <lineage>
        <taxon>Eukaryota</taxon>
        <taxon>Sar</taxon>
        <taxon>Alveolata</taxon>
        <taxon>Ciliophora</taxon>
        <taxon>Intramacronucleata</taxon>
        <taxon>Oligohymenophorea</taxon>
        <taxon>Peniculida</taxon>
        <taxon>Parameciidae</taxon>
        <taxon>Paramecium</taxon>
    </lineage>
</organism>
<sequence length="293" mass="34965">MKEKQVPNFDSQIELIMYQQVPQKEAYLIRVNQYAPNWNEHENWQIIGGIFSGSDDETIRVWKLLKNSWTSLNPFKRHKVYYLLLNSKEDQLFSGGSDNQIIVIKQKQILCTLNDLNQSEIFLVSCSILKIEIIVWENGQNNKMKFKQQFVINQCLNSFTYQQSQSQHYPGRYLLFLSENHFIWVTVTKEADILFVFERKNGRFQENSQLTIKIKLRKRKQRYITISIYQRQGNIANYCKTQTSYIFLKRFWLGKAQNDLTIELPYNKHLWNNDEQFVISIILVKQNTRLLSV</sequence>
<evidence type="ECO:0000313" key="1">
    <source>
        <dbReference type="EMBL" id="CAD8203417.1"/>
    </source>
</evidence>